<dbReference type="EMBL" id="CAXAMM010042529">
    <property type="protein sequence ID" value="CAK9105374.1"/>
    <property type="molecule type" value="Genomic_DNA"/>
</dbReference>
<sequence>METRGGRRVLRTCLALSLLPATWLFVSPPHFFGPGERRALHRALHRATKPAGPLLPSEPMGVPWNKAGGSVTVELFLDLCCPFSKRMLMTVAGGVAKAFEGKVNFIFHSVVQPWHAQSSYMHEASLAVLKLHGRDAFWKYTVALMEQQEDFFDDKVFEKSRQQIYKELAIVAHEQGFDDKKIMARLHLTGLGNAGNAVTQHLKWATRFHRLRGVHVTPTVFVNGLEAGIVSSDWKPDEWEAFLVRPPDLADLDGIDSVECRTRDVSNTVYANNAGLYLPGLAELCLSALATFQWPCAANVYRTARAIEVSVPCHTDRQDVLVFQATGEKRWQIYHPPQIGDVDPLRRGKDGDVMEDLGKPLLDVVLEPGDVLYVPLGYGHSTSTAQLSGPSLHITLNLDSVIWGLSYRLLWSASLRCARLRRGENDEAEEATKTKGMSWQRYSSLQAPLPLGLGQEDEPDEIVAQLLERAELWCGQAPSVEGVLPEDVHQALQLIQEHRQKLLTLQKVMYAEVMLGLGEHPQQREAAHWSALQAQMQTLFTSLGWT</sequence>
<evidence type="ECO:0000259" key="2">
    <source>
        <dbReference type="PROSITE" id="PS51184"/>
    </source>
</evidence>
<dbReference type="Pfam" id="PF13462">
    <property type="entry name" value="Thioredoxin_4"/>
    <property type="match status" value="1"/>
</dbReference>
<comment type="caution">
    <text evidence="3">The sequence shown here is derived from an EMBL/GenBank/DDBJ whole genome shotgun (WGS) entry which is preliminary data.</text>
</comment>
<protein>
    <submittedName>
        <fullName evidence="3">Bifunctional lysine-specific demethylase and histidyl-hydroxylase NO66 (Histone lysine demethylase NO66)</fullName>
    </submittedName>
</protein>
<feature type="domain" description="JmjC" evidence="2">
    <location>
        <begin position="273"/>
        <end position="415"/>
    </location>
</feature>
<dbReference type="PROSITE" id="PS51184">
    <property type="entry name" value="JMJC"/>
    <property type="match status" value="1"/>
</dbReference>
<dbReference type="PANTHER" id="PTHR33875">
    <property type="entry name" value="OS09G0542200 PROTEIN"/>
    <property type="match status" value="1"/>
</dbReference>
<evidence type="ECO:0000313" key="3">
    <source>
        <dbReference type="EMBL" id="CAK9105374.1"/>
    </source>
</evidence>
<dbReference type="SUPFAM" id="SSF52833">
    <property type="entry name" value="Thioredoxin-like"/>
    <property type="match status" value="1"/>
</dbReference>
<dbReference type="InterPro" id="IPR036249">
    <property type="entry name" value="Thioredoxin-like_sf"/>
</dbReference>
<accession>A0ABP0RXM5</accession>
<feature type="signal peptide" evidence="1">
    <location>
        <begin position="1"/>
        <end position="24"/>
    </location>
</feature>
<keyword evidence="1" id="KW-0732">Signal</keyword>
<dbReference type="InterPro" id="IPR003347">
    <property type="entry name" value="JmjC_dom"/>
</dbReference>
<feature type="chain" id="PRO_5045509797" evidence="1">
    <location>
        <begin position="25"/>
        <end position="546"/>
    </location>
</feature>
<dbReference type="PANTHER" id="PTHR33875:SF2">
    <property type="entry name" value="ACR183CP"/>
    <property type="match status" value="1"/>
</dbReference>
<organism evidence="3 4">
    <name type="scientific">Durusdinium trenchii</name>
    <dbReference type="NCBI Taxonomy" id="1381693"/>
    <lineage>
        <taxon>Eukaryota</taxon>
        <taxon>Sar</taxon>
        <taxon>Alveolata</taxon>
        <taxon>Dinophyceae</taxon>
        <taxon>Suessiales</taxon>
        <taxon>Symbiodiniaceae</taxon>
        <taxon>Durusdinium</taxon>
    </lineage>
</organism>
<reference evidence="3 4" key="1">
    <citation type="submission" date="2024-02" db="EMBL/GenBank/DDBJ databases">
        <authorList>
            <person name="Chen Y."/>
            <person name="Shah S."/>
            <person name="Dougan E. K."/>
            <person name="Thang M."/>
            <person name="Chan C."/>
        </authorList>
    </citation>
    <scope>NUCLEOTIDE SEQUENCE [LARGE SCALE GENOMIC DNA]</scope>
</reference>
<name>A0ABP0RXM5_9DINO</name>
<evidence type="ECO:0000256" key="1">
    <source>
        <dbReference type="SAM" id="SignalP"/>
    </source>
</evidence>
<dbReference type="SUPFAM" id="SSF51197">
    <property type="entry name" value="Clavaminate synthase-like"/>
    <property type="match status" value="1"/>
</dbReference>
<proteinExistence type="predicted"/>
<dbReference type="Gene3D" id="3.40.30.10">
    <property type="entry name" value="Glutaredoxin"/>
    <property type="match status" value="1"/>
</dbReference>
<keyword evidence="4" id="KW-1185">Reference proteome</keyword>
<evidence type="ECO:0000313" key="4">
    <source>
        <dbReference type="Proteomes" id="UP001642464"/>
    </source>
</evidence>
<dbReference type="InterPro" id="IPR012336">
    <property type="entry name" value="Thioredoxin-like_fold"/>
</dbReference>
<dbReference type="Gene3D" id="2.60.120.650">
    <property type="entry name" value="Cupin"/>
    <property type="match status" value="1"/>
</dbReference>
<gene>
    <name evidence="3" type="ORF">SCF082_LOCUS49115</name>
</gene>
<dbReference type="Pfam" id="PF08007">
    <property type="entry name" value="JmjC_2"/>
    <property type="match status" value="1"/>
</dbReference>
<dbReference type="Proteomes" id="UP001642464">
    <property type="component" value="Unassembled WGS sequence"/>
</dbReference>